<feature type="transmembrane region" description="Helical" evidence="1">
    <location>
        <begin position="168"/>
        <end position="188"/>
    </location>
</feature>
<evidence type="ECO:0000256" key="1">
    <source>
        <dbReference type="SAM" id="Phobius"/>
    </source>
</evidence>
<accession>A0ABR1RKJ5</accession>
<keyword evidence="1" id="KW-0812">Transmembrane</keyword>
<organism evidence="2 3">
    <name type="scientific">Apiospora marii</name>
    <dbReference type="NCBI Taxonomy" id="335849"/>
    <lineage>
        <taxon>Eukaryota</taxon>
        <taxon>Fungi</taxon>
        <taxon>Dikarya</taxon>
        <taxon>Ascomycota</taxon>
        <taxon>Pezizomycotina</taxon>
        <taxon>Sordariomycetes</taxon>
        <taxon>Xylariomycetidae</taxon>
        <taxon>Amphisphaeriales</taxon>
        <taxon>Apiosporaceae</taxon>
        <taxon>Apiospora</taxon>
    </lineage>
</organism>
<comment type="caution">
    <text evidence="2">The sequence shown here is derived from an EMBL/GenBank/DDBJ whole genome shotgun (WGS) entry which is preliminary data.</text>
</comment>
<gene>
    <name evidence="2" type="ORF">PG991_008392</name>
</gene>
<keyword evidence="3" id="KW-1185">Reference proteome</keyword>
<evidence type="ECO:0000313" key="2">
    <source>
        <dbReference type="EMBL" id="KAK8015504.1"/>
    </source>
</evidence>
<name>A0ABR1RKJ5_9PEZI</name>
<keyword evidence="1" id="KW-0472">Membrane</keyword>
<feature type="transmembrane region" description="Helical" evidence="1">
    <location>
        <begin position="12"/>
        <end position="33"/>
    </location>
</feature>
<reference evidence="2 3" key="1">
    <citation type="submission" date="2023-01" db="EMBL/GenBank/DDBJ databases">
        <title>Analysis of 21 Apiospora genomes using comparative genomics revels a genus with tremendous synthesis potential of carbohydrate active enzymes and secondary metabolites.</title>
        <authorList>
            <person name="Sorensen T."/>
        </authorList>
    </citation>
    <scope>NUCLEOTIDE SEQUENCE [LARGE SCALE GENOMIC DNA]</scope>
    <source>
        <strain evidence="2 3">CBS 20057</strain>
    </source>
</reference>
<protein>
    <submittedName>
        <fullName evidence="2">Uncharacterized protein</fullName>
    </submittedName>
</protein>
<dbReference type="Proteomes" id="UP001396898">
    <property type="component" value="Unassembled WGS sequence"/>
</dbReference>
<dbReference type="EMBL" id="JAQQWI010000012">
    <property type="protein sequence ID" value="KAK8015504.1"/>
    <property type="molecule type" value="Genomic_DNA"/>
</dbReference>
<proteinExistence type="predicted"/>
<evidence type="ECO:0000313" key="3">
    <source>
        <dbReference type="Proteomes" id="UP001396898"/>
    </source>
</evidence>
<keyword evidence="1" id="KW-1133">Transmembrane helix</keyword>
<sequence length="194" mass="20912">MYTIATSLTRSVAYWICIVAVLLVSAAQAGNILDPWTAGINKDYSNNKQLAVGDPMTIEWSLDSGEHLYELKLVQETWPGGTLSGVSGTIEDGIQGTRFTWIVSAVEFNLSFTNIFHIRVTNGNDSATTHYFNITTNSPSAPTATVWQTAGPGGARDKPLSDGAATGIFVGIVVGVVFMFAGLGWWVARAHRER</sequence>